<dbReference type="RefSeq" id="WP_042390508.1">
    <property type="nucleotide sequence ID" value="NZ_BBMZ01000008.1"/>
</dbReference>
<dbReference type="InterPro" id="IPR053802">
    <property type="entry name" value="DUF6950"/>
</dbReference>
<name>A0A090UZ98_PSEVU</name>
<reference evidence="2 3" key="1">
    <citation type="submission" date="2014-09" db="EMBL/GenBank/DDBJ databases">
        <title>Whole genome shotgun sequence of Escherichia vulneris NBRC 102420.</title>
        <authorList>
            <person name="Yoshida Y."/>
            <person name="Hosoyama A."/>
            <person name="Tsuchikane K."/>
            <person name="Ohji S."/>
            <person name="Ichikawa N."/>
            <person name="Kimura A."/>
            <person name="Yamazoe A."/>
            <person name="Ezaki T."/>
            <person name="Fujita N."/>
        </authorList>
    </citation>
    <scope>NUCLEOTIDE SEQUENCE [LARGE SCALE GENOMIC DNA]</scope>
    <source>
        <strain evidence="2 3">NBRC 102420</strain>
    </source>
</reference>
<protein>
    <recommendedName>
        <fullName evidence="1">DUF6950 domain-containing protein</fullName>
    </recommendedName>
</protein>
<organism evidence="2 3">
    <name type="scientific">Pseudescherichia vulneris NBRC 102420</name>
    <dbReference type="NCBI Taxonomy" id="1115515"/>
    <lineage>
        <taxon>Bacteria</taxon>
        <taxon>Pseudomonadati</taxon>
        <taxon>Pseudomonadota</taxon>
        <taxon>Gammaproteobacteria</taxon>
        <taxon>Enterobacterales</taxon>
        <taxon>Enterobacteriaceae</taxon>
        <taxon>Pseudescherichia</taxon>
    </lineage>
</organism>
<dbReference type="AlphaFoldDB" id="A0A090UZ98"/>
<evidence type="ECO:0000259" key="1">
    <source>
        <dbReference type="Pfam" id="PF22262"/>
    </source>
</evidence>
<dbReference type="STRING" id="1115515.EV102420_08_03340"/>
<evidence type="ECO:0000313" key="3">
    <source>
        <dbReference type="Proteomes" id="UP000029462"/>
    </source>
</evidence>
<keyword evidence="3" id="KW-1185">Reference proteome</keyword>
<gene>
    <name evidence="2" type="ORF">EV102420_08_03340</name>
</gene>
<comment type="caution">
    <text evidence="2">The sequence shown here is derived from an EMBL/GenBank/DDBJ whole genome shotgun (WGS) entry which is preliminary data.</text>
</comment>
<dbReference type="Proteomes" id="UP000029462">
    <property type="component" value="Unassembled WGS sequence"/>
</dbReference>
<dbReference type="EMBL" id="BBMZ01000008">
    <property type="protein sequence ID" value="GAL57871.1"/>
    <property type="molecule type" value="Genomic_DNA"/>
</dbReference>
<dbReference type="OrthoDB" id="6628573at2"/>
<sequence length="139" mass="15905">MKNGFITEYLSTLAGKPLVYGENDCHVMVLTVIDMITGSDYRDEIYQKYNTPTAGRKYAKEHCSFPTLLGLCKEKGELVNEPLDGDIIIASGHSTVYWRGKVVVLSEDKTKYIVSYFNPDQKQKIYRFTGSNKQWLLQH</sequence>
<feature type="domain" description="DUF6950" evidence="1">
    <location>
        <begin position="7"/>
        <end position="109"/>
    </location>
</feature>
<dbReference type="Pfam" id="PF22262">
    <property type="entry name" value="DUF6950"/>
    <property type="match status" value="1"/>
</dbReference>
<proteinExistence type="predicted"/>
<evidence type="ECO:0000313" key="2">
    <source>
        <dbReference type="EMBL" id="GAL57871.1"/>
    </source>
</evidence>
<accession>A0A090UZ98</accession>